<dbReference type="Gene3D" id="3.40.50.620">
    <property type="entry name" value="HUPs"/>
    <property type="match status" value="1"/>
</dbReference>
<feature type="domain" description="Cytidyltransferase-like" evidence="3">
    <location>
        <begin position="9"/>
        <end position="49"/>
    </location>
</feature>
<proteinExistence type="predicted"/>
<evidence type="ECO:0000313" key="4">
    <source>
        <dbReference type="EMBL" id="GAH16857.1"/>
    </source>
</evidence>
<dbReference type="NCBIfam" id="TIGR00125">
    <property type="entry name" value="cyt_tran_rel"/>
    <property type="match status" value="1"/>
</dbReference>
<reference evidence="4" key="1">
    <citation type="journal article" date="2014" name="Front. Microbiol.">
        <title>High frequency of phylogenetically diverse reductive dehalogenase-homologous genes in deep subseafloor sedimentary metagenomes.</title>
        <authorList>
            <person name="Kawai M."/>
            <person name="Futagami T."/>
            <person name="Toyoda A."/>
            <person name="Takaki Y."/>
            <person name="Nishi S."/>
            <person name="Hori S."/>
            <person name="Arai W."/>
            <person name="Tsubouchi T."/>
            <person name="Morono Y."/>
            <person name="Uchiyama I."/>
            <person name="Ito T."/>
            <person name="Fujiyama A."/>
            <person name="Inagaki F."/>
            <person name="Takami H."/>
        </authorList>
    </citation>
    <scope>NUCLEOTIDE SEQUENCE</scope>
    <source>
        <strain evidence="4">Expedition CK06-06</strain>
    </source>
</reference>
<dbReference type="PANTHER" id="PTHR43793">
    <property type="entry name" value="FAD SYNTHASE"/>
    <property type="match status" value="1"/>
</dbReference>
<accession>X1D9D3</accession>
<keyword evidence="2" id="KW-0548">Nucleotidyltransferase</keyword>
<evidence type="ECO:0000256" key="2">
    <source>
        <dbReference type="ARBA" id="ARBA00022695"/>
    </source>
</evidence>
<dbReference type="InterPro" id="IPR050385">
    <property type="entry name" value="Archaeal_FAD_synthase"/>
</dbReference>
<evidence type="ECO:0000259" key="3">
    <source>
        <dbReference type="Pfam" id="PF01467"/>
    </source>
</evidence>
<gene>
    <name evidence="4" type="ORF">S01H4_58765</name>
</gene>
<feature type="non-terminal residue" evidence="4">
    <location>
        <position position="50"/>
    </location>
</feature>
<dbReference type="PANTHER" id="PTHR43793:SF1">
    <property type="entry name" value="FAD SYNTHASE"/>
    <property type="match status" value="1"/>
</dbReference>
<dbReference type="InterPro" id="IPR004821">
    <property type="entry name" value="Cyt_trans-like"/>
</dbReference>
<keyword evidence="1" id="KW-0808">Transferase</keyword>
<dbReference type="SUPFAM" id="SSF52374">
    <property type="entry name" value="Nucleotidylyl transferase"/>
    <property type="match status" value="1"/>
</dbReference>
<dbReference type="InterPro" id="IPR014729">
    <property type="entry name" value="Rossmann-like_a/b/a_fold"/>
</dbReference>
<sequence length="50" mass="5735">MIKKKKVFTTGSWDMLHAGHLNIFLKAKEFGDYLIVGVSTNALIKKYKHI</sequence>
<organism evidence="4">
    <name type="scientific">marine sediment metagenome</name>
    <dbReference type="NCBI Taxonomy" id="412755"/>
    <lineage>
        <taxon>unclassified sequences</taxon>
        <taxon>metagenomes</taxon>
        <taxon>ecological metagenomes</taxon>
    </lineage>
</organism>
<dbReference type="Pfam" id="PF01467">
    <property type="entry name" value="CTP_transf_like"/>
    <property type="match status" value="1"/>
</dbReference>
<comment type="caution">
    <text evidence="4">The sequence shown here is derived from an EMBL/GenBank/DDBJ whole genome shotgun (WGS) entry which is preliminary data.</text>
</comment>
<name>X1D9D3_9ZZZZ</name>
<dbReference type="AlphaFoldDB" id="X1D9D3"/>
<evidence type="ECO:0000256" key="1">
    <source>
        <dbReference type="ARBA" id="ARBA00022679"/>
    </source>
</evidence>
<dbReference type="EMBL" id="BART01034369">
    <property type="protein sequence ID" value="GAH16857.1"/>
    <property type="molecule type" value="Genomic_DNA"/>
</dbReference>
<dbReference type="GO" id="GO:0016779">
    <property type="term" value="F:nucleotidyltransferase activity"/>
    <property type="evidence" value="ECO:0007669"/>
    <property type="project" value="UniProtKB-KW"/>
</dbReference>
<protein>
    <recommendedName>
        <fullName evidence="3">Cytidyltransferase-like domain-containing protein</fullName>
    </recommendedName>
</protein>